<evidence type="ECO:0000256" key="1">
    <source>
        <dbReference type="ARBA" id="ARBA00005854"/>
    </source>
</evidence>
<dbReference type="GO" id="GO:0051287">
    <property type="term" value="F:NAD binding"/>
    <property type="evidence" value="ECO:0007669"/>
    <property type="project" value="InterPro"/>
</dbReference>
<dbReference type="Pfam" id="PF00389">
    <property type="entry name" value="2-Hacid_dh"/>
    <property type="match status" value="1"/>
</dbReference>
<dbReference type="EMBL" id="MHJG01000021">
    <property type="protein sequence ID" value="OGY63559.1"/>
    <property type="molecule type" value="Genomic_DNA"/>
</dbReference>
<dbReference type="InterPro" id="IPR029752">
    <property type="entry name" value="D-isomer_DH_CS1"/>
</dbReference>
<dbReference type="Pfam" id="PF02826">
    <property type="entry name" value="2-Hacid_dh_C"/>
    <property type="match status" value="1"/>
</dbReference>
<name>A0A1G1ZGF6_9BACT</name>
<keyword evidence="3" id="KW-0520">NAD</keyword>
<gene>
    <name evidence="7" type="ORF">A3B92_01760</name>
</gene>
<dbReference type="PANTHER" id="PTHR10996:SF178">
    <property type="entry name" value="2-HYDROXYACID DEHYDROGENASE YGL185C-RELATED"/>
    <property type="match status" value="1"/>
</dbReference>
<dbReference type="PROSITE" id="PS00671">
    <property type="entry name" value="D_2_HYDROXYACID_DH_3"/>
    <property type="match status" value="1"/>
</dbReference>
<dbReference type="AlphaFoldDB" id="A0A1G1ZGF6"/>
<feature type="domain" description="D-isomer specific 2-hydroxyacid dehydrogenase catalytic" evidence="5">
    <location>
        <begin position="24"/>
        <end position="322"/>
    </location>
</feature>
<dbReference type="InterPro" id="IPR006140">
    <property type="entry name" value="D-isomer_DH_NAD-bd"/>
</dbReference>
<dbReference type="CDD" id="cd05198">
    <property type="entry name" value="formate_dh_like"/>
    <property type="match status" value="1"/>
</dbReference>
<evidence type="ECO:0000256" key="2">
    <source>
        <dbReference type="ARBA" id="ARBA00023002"/>
    </source>
</evidence>
<proteinExistence type="inferred from homology"/>
<dbReference type="InterPro" id="IPR029753">
    <property type="entry name" value="D-isomer_DH_CS"/>
</dbReference>
<feature type="domain" description="D-isomer specific 2-hydroxyacid dehydrogenase NAD-binding" evidence="6">
    <location>
        <begin position="112"/>
        <end position="296"/>
    </location>
</feature>
<sequence length="328" mass="35735">MNLKEKPVILVATRGFWNERELANQEILKNQFEMVQFSDMKVSAEIAQRTVALVVGDALVDRKFMDLFPNLKTIARNGTGYDNLDLAAARSKGITITRVSGLNAKPVSEFALGLILALSRNVLPMHENMLKGVWQKRCGKSLSEMTVGIIGLGSVGLLLAEKLHALGVGKLIGWNRSRRPPVLNAEDKYGLKLAELPAVMSVSDAVVASVLLTPETVNLIDKNLLLLMKHDSFFVNISRGAVVDEEALSELVVAGKIGGVALDVFSAEPPFGQPFIKKLMEYGKNGGNVILSPHSAFWTKSTEHEIVLKVAQNVVDVLEGKLENAEII</sequence>
<keyword evidence="2 4" id="KW-0560">Oxidoreductase</keyword>
<dbReference type="STRING" id="1798404.A3B92_01760"/>
<evidence type="ECO:0000313" key="8">
    <source>
        <dbReference type="Proteomes" id="UP000177960"/>
    </source>
</evidence>
<dbReference type="PANTHER" id="PTHR10996">
    <property type="entry name" value="2-HYDROXYACID DEHYDROGENASE-RELATED"/>
    <property type="match status" value="1"/>
</dbReference>
<dbReference type="InterPro" id="IPR036291">
    <property type="entry name" value="NAD(P)-bd_dom_sf"/>
</dbReference>
<evidence type="ECO:0000256" key="3">
    <source>
        <dbReference type="ARBA" id="ARBA00023027"/>
    </source>
</evidence>
<dbReference type="InterPro" id="IPR050223">
    <property type="entry name" value="D-isomer_2-hydroxyacid_DH"/>
</dbReference>
<dbReference type="SUPFAM" id="SSF51735">
    <property type="entry name" value="NAD(P)-binding Rossmann-fold domains"/>
    <property type="match status" value="1"/>
</dbReference>
<comment type="similarity">
    <text evidence="1 4">Belongs to the D-isomer specific 2-hydroxyacid dehydrogenase family.</text>
</comment>
<evidence type="ECO:0000256" key="4">
    <source>
        <dbReference type="RuleBase" id="RU003719"/>
    </source>
</evidence>
<reference evidence="7 8" key="1">
    <citation type="journal article" date="2016" name="Nat. Commun.">
        <title>Thousands of microbial genomes shed light on interconnected biogeochemical processes in an aquifer system.</title>
        <authorList>
            <person name="Anantharaman K."/>
            <person name="Brown C.T."/>
            <person name="Hug L.A."/>
            <person name="Sharon I."/>
            <person name="Castelle C.J."/>
            <person name="Probst A.J."/>
            <person name="Thomas B.C."/>
            <person name="Singh A."/>
            <person name="Wilkins M.J."/>
            <person name="Karaoz U."/>
            <person name="Brodie E.L."/>
            <person name="Williams K.H."/>
            <person name="Hubbard S.S."/>
            <person name="Banfield J.F."/>
        </authorList>
    </citation>
    <scope>NUCLEOTIDE SEQUENCE [LARGE SCALE GENOMIC DNA]</scope>
</reference>
<evidence type="ECO:0000313" key="7">
    <source>
        <dbReference type="EMBL" id="OGY63559.1"/>
    </source>
</evidence>
<protein>
    <recommendedName>
        <fullName evidence="9">D-isomer specific 2-hydroxyacid dehydrogenase NAD-binding domain-containing protein</fullName>
    </recommendedName>
</protein>
<evidence type="ECO:0008006" key="9">
    <source>
        <dbReference type="Google" id="ProtNLM"/>
    </source>
</evidence>
<dbReference type="Gene3D" id="3.40.50.720">
    <property type="entry name" value="NAD(P)-binding Rossmann-like Domain"/>
    <property type="match status" value="2"/>
</dbReference>
<comment type="caution">
    <text evidence="7">The sequence shown here is derived from an EMBL/GenBank/DDBJ whole genome shotgun (WGS) entry which is preliminary data.</text>
</comment>
<dbReference type="Proteomes" id="UP000177960">
    <property type="component" value="Unassembled WGS sequence"/>
</dbReference>
<evidence type="ECO:0000259" key="5">
    <source>
        <dbReference type="Pfam" id="PF00389"/>
    </source>
</evidence>
<dbReference type="GO" id="GO:0016618">
    <property type="term" value="F:hydroxypyruvate reductase [NAD(P)H] activity"/>
    <property type="evidence" value="ECO:0007669"/>
    <property type="project" value="TreeGrafter"/>
</dbReference>
<dbReference type="GO" id="GO:0005829">
    <property type="term" value="C:cytosol"/>
    <property type="evidence" value="ECO:0007669"/>
    <property type="project" value="TreeGrafter"/>
</dbReference>
<organism evidence="7 8">
    <name type="scientific">Candidatus Harrisonbacteria bacterium RIFCSPHIGHO2_02_FULL_42_16</name>
    <dbReference type="NCBI Taxonomy" id="1798404"/>
    <lineage>
        <taxon>Bacteria</taxon>
        <taxon>Candidatus Harrisoniibacteriota</taxon>
    </lineage>
</organism>
<dbReference type="PROSITE" id="PS00065">
    <property type="entry name" value="D_2_HYDROXYACID_DH_1"/>
    <property type="match status" value="1"/>
</dbReference>
<accession>A0A1G1ZGF6</accession>
<dbReference type="GO" id="GO:0030267">
    <property type="term" value="F:glyoxylate reductase (NADPH) activity"/>
    <property type="evidence" value="ECO:0007669"/>
    <property type="project" value="TreeGrafter"/>
</dbReference>
<dbReference type="InterPro" id="IPR006139">
    <property type="entry name" value="D-isomer_2_OHA_DH_cat_dom"/>
</dbReference>
<dbReference type="SUPFAM" id="SSF52283">
    <property type="entry name" value="Formate/glycerate dehydrogenase catalytic domain-like"/>
    <property type="match status" value="1"/>
</dbReference>
<evidence type="ECO:0000259" key="6">
    <source>
        <dbReference type="Pfam" id="PF02826"/>
    </source>
</evidence>